<evidence type="ECO:0000313" key="3">
    <source>
        <dbReference type="Proteomes" id="UP000235828"/>
    </source>
</evidence>
<keyword evidence="1" id="KW-0812">Transmembrane</keyword>
<dbReference type="KEGG" id="vta:B1698"/>
<protein>
    <submittedName>
        <fullName evidence="2">Uncharacterized protein</fullName>
    </submittedName>
</protein>
<dbReference type="EMBL" id="LT960612">
    <property type="protein sequence ID" value="SON53309.1"/>
    <property type="molecule type" value="Genomic_DNA"/>
</dbReference>
<evidence type="ECO:0000256" key="1">
    <source>
        <dbReference type="SAM" id="Phobius"/>
    </source>
</evidence>
<feature type="transmembrane region" description="Helical" evidence="1">
    <location>
        <begin position="15"/>
        <end position="36"/>
    </location>
</feature>
<dbReference type="Proteomes" id="UP000235828">
    <property type="component" value="Chromosome B"/>
</dbReference>
<evidence type="ECO:0000313" key="2">
    <source>
        <dbReference type="EMBL" id="SON53309.1"/>
    </source>
</evidence>
<keyword evidence="3" id="KW-1185">Reference proteome</keyword>
<reference evidence="2 3" key="1">
    <citation type="submission" date="2017-10" db="EMBL/GenBank/DDBJ databases">
        <authorList>
            <person name="Banno H."/>
            <person name="Chua N.-H."/>
        </authorList>
    </citation>
    <scope>NUCLEOTIDE SEQUENCE [LARGE SCALE GENOMIC DNA]</scope>
    <source>
        <strain evidence="2">Vibrio tapetis CECT4600</strain>
    </source>
</reference>
<name>A0A2N8ZN75_9VIBR</name>
<sequence length="40" mass="4066">MGLGLLNTGGLIEDLTNLLLAVATVIGTVTALVKVLKSKD</sequence>
<keyword evidence="1" id="KW-0472">Membrane</keyword>
<keyword evidence="1" id="KW-1133">Transmembrane helix</keyword>
<dbReference type="AlphaFoldDB" id="A0A2N8ZN75"/>
<proteinExistence type="predicted"/>
<gene>
    <name evidence="2" type="ORF">VTAP4600_B1698</name>
</gene>
<organism evidence="2 3">
    <name type="scientific">Vibrio tapetis subsp. tapetis</name>
    <dbReference type="NCBI Taxonomy" id="1671868"/>
    <lineage>
        <taxon>Bacteria</taxon>
        <taxon>Pseudomonadati</taxon>
        <taxon>Pseudomonadota</taxon>
        <taxon>Gammaproteobacteria</taxon>
        <taxon>Vibrionales</taxon>
        <taxon>Vibrionaceae</taxon>
        <taxon>Vibrio</taxon>
    </lineage>
</organism>
<accession>A0A2N8ZN75</accession>